<dbReference type="Proteomes" id="UP000193689">
    <property type="component" value="Unassembled WGS sequence"/>
</dbReference>
<sequence length="353" mass="39043">MGDSVGPEGLDGSGTLGPMLKISNKVYWLLNWHIFDDRGRNQKWKELRPPPVNAVHPSEDDLRQTQGQQHSRLGNPVAYSGQMYVTSRESKSMARKCAAEGRDHFPKTPRVTTDWVLFEATSESKVNKIRGISIEGRCDSFGKSITETKDPMLPCCIPSKQPTFVCCTARTSGWSAAQICETLAYLNHGNNIETREWSVQAAETESDEWNLGGMGIPGDSGAGIIELLSNKLIGQLWGRNVYHGDKHRITYFTAISDICDDIQDNMPTQDRPKLPCDDAGEVDMNSTRRFSLNSISEDPDDPSGNSHENVNSQAAEHSNTFTIRSSARPSSNTGRCGDIIVHQYINVPHAATF</sequence>
<feature type="region of interest" description="Disordered" evidence="1">
    <location>
        <begin position="45"/>
        <end position="75"/>
    </location>
</feature>
<protein>
    <submittedName>
        <fullName evidence="2">Uncharacterized protein</fullName>
    </submittedName>
</protein>
<dbReference type="OrthoDB" id="5242988at2759"/>
<dbReference type="GeneID" id="63769928"/>
<evidence type="ECO:0000313" key="2">
    <source>
        <dbReference type="EMBL" id="ORY67130.1"/>
    </source>
</evidence>
<accession>A0A1Y2E6D6</accession>
<evidence type="ECO:0000256" key="1">
    <source>
        <dbReference type="SAM" id="MobiDB-lite"/>
    </source>
</evidence>
<dbReference type="RefSeq" id="XP_040717754.1">
    <property type="nucleotide sequence ID" value="XM_040853716.1"/>
</dbReference>
<organism evidence="2 3">
    <name type="scientific">Pseudomassariella vexata</name>
    <dbReference type="NCBI Taxonomy" id="1141098"/>
    <lineage>
        <taxon>Eukaryota</taxon>
        <taxon>Fungi</taxon>
        <taxon>Dikarya</taxon>
        <taxon>Ascomycota</taxon>
        <taxon>Pezizomycotina</taxon>
        <taxon>Sordariomycetes</taxon>
        <taxon>Xylariomycetidae</taxon>
        <taxon>Amphisphaeriales</taxon>
        <taxon>Pseudomassariaceae</taxon>
        <taxon>Pseudomassariella</taxon>
    </lineage>
</organism>
<proteinExistence type="predicted"/>
<dbReference type="InParanoid" id="A0A1Y2E6D6"/>
<dbReference type="STRING" id="1141098.A0A1Y2E6D6"/>
<comment type="caution">
    <text evidence="2">The sequence shown here is derived from an EMBL/GenBank/DDBJ whole genome shotgun (WGS) entry which is preliminary data.</text>
</comment>
<gene>
    <name evidence="2" type="ORF">BCR38DRAFT_151775</name>
</gene>
<dbReference type="AlphaFoldDB" id="A0A1Y2E6D6"/>
<keyword evidence="3" id="KW-1185">Reference proteome</keyword>
<name>A0A1Y2E6D6_9PEZI</name>
<feature type="region of interest" description="Disordered" evidence="1">
    <location>
        <begin position="292"/>
        <end position="334"/>
    </location>
</feature>
<feature type="compositionally biased region" description="Polar residues" evidence="1">
    <location>
        <begin position="303"/>
        <end position="334"/>
    </location>
</feature>
<evidence type="ECO:0000313" key="3">
    <source>
        <dbReference type="Proteomes" id="UP000193689"/>
    </source>
</evidence>
<dbReference type="EMBL" id="MCFJ01000004">
    <property type="protein sequence ID" value="ORY67130.1"/>
    <property type="molecule type" value="Genomic_DNA"/>
</dbReference>
<reference evidence="2 3" key="1">
    <citation type="submission" date="2016-07" db="EMBL/GenBank/DDBJ databases">
        <title>Pervasive Adenine N6-methylation of Active Genes in Fungi.</title>
        <authorList>
            <consortium name="DOE Joint Genome Institute"/>
            <person name="Mondo S.J."/>
            <person name="Dannebaum R.O."/>
            <person name="Kuo R.C."/>
            <person name="Labutti K."/>
            <person name="Haridas S."/>
            <person name="Kuo A."/>
            <person name="Salamov A."/>
            <person name="Ahrendt S.R."/>
            <person name="Lipzen A."/>
            <person name="Sullivan W."/>
            <person name="Andreopoulos W.B."/>
            <person name="Clum A."/>
            <person name="Lindquist E."/>
            <person name="Daum C."/>
            <person name="Ramamoorthy G.K."/>
            <person name="Gryganskyi A."/>
            <person name="Culley D."/>
            <person name="Magnuson J.K."/>
            <person name="James T.Y."/>
            <person name="O'Malley M.A."/>
            <person name="Stajich J.E."/>
            <person name="Spatafora J.W."/>
            <person name="Visel A."/>
            <person name="Grigoriev I.V."/>
        </authorList>
    </citation>
    <scope>NUCLEOTIDE SEQUENCE [LARGE SCALE GENOMIC DNA]</scope>
    <source>
        <strain evidence="2 3">CBS 129021</strain>
    </source>
</reference>